<keyword evidence="3 7" id="KW-0732">Signal</keyword>
<dbReference type="EMBL" id="BMJQ01000012">
    <property type="protein sequence ID" value="GGF33345.1"/>
    <property type="molecule type" value="Genomic_DNA"/>
</dbReference>
<evidence type="ECO:0008006" key="10">
    <source>
        <dbReference type="Google" id="ProtNLM"/>
    </source>
</evidence>
<proteinExistence type="inferred from homology"/>
<dbReference type="InterPro" id="IPR012556">
    <property type="entry name" value="Entericidin"/>
</dbReference>
<organism evidence="8 9">
    <name type="scientific">Aliidongia dinghuensis</name>
    <dbReference type="NCBI Taxonomy" id="1867774"/>
    <lineage>
        <taxon>Bacteria</taxon>
        <taxon>Pseudomonadati</taxon>
        <taxon>Pseudomonadota</taxon>
        <taxon>Alphaproteobacteria</taxon>
        <taxon>Rhodospirillales</taxon>
        <taxon>Dongiaceae</taxon>
        <taxon>Aliidongia</taxon>
    </lineage>
</organism>
<dbReference type="Pfam" id="PF08085">
    <property type="entry name" value="Entericidin"/>
    <property type="match status" value="1"/>
</dbReference>
<protein>
    <recommendedName>
        <fullName evidence="10">Entericidin A/B family lipoprotein</fullName>
    </recommendedName>
</protein>
<comment type="similarity">
    <text evidence="1">Belongs to the EcnA/EcnB lipoprotein family.</text>
</comment>
<reference evidence="8" key="1">
    <citation type="journal article" date="2014" name="Int. J. Syst. Evol. Microbiol.">
        <title>Complete genome sequence of Corynebacterium casei LMG S-19264T (=DSM 44701T), isolated from a smear-ripened cheese.</title>
        <authorList>
            <consortium name="US DOE Joint Genome Institute (JGI-PGF)"/>
            <person name="Walter F."/>
            <person name="Albersmeier A."/>
            <person name="Kalinowski J."/>
            <person name="Ruckert C."/>
        </authorList>
    </citation>
    <scope>NUCLEOTIDE SEQUENCE</scope>
    <source>
        <strain evidence="8">CGMCC 1.15725</strain>
    </source>
</reference>
<dbReference type="GO" id="GO:0009636">
    <property type="term" value="P:response to toxic substance"/>
    <property type="evidence" value="ECO:0007669"/>
    <property type="project" value="InterPro"/>
</dbReference>
<evidence type="ECO:0000256" key="2">
    <source>
        <dbReference type="ARBA" id="ARBA00022475"/>
    </source>
</evidence>
<accession>A0A8J2YYI7</accession>
<sequence>MRPIVANRTTAKTLLLLVLLGALGPTIAACNTTAGAGEDLSKAGQAITNSAERNKPQAPQ</sequence>
<name>A0A8J2YYI7_9PROT</name>
<gene>
    <name evidence="8" type="ORF">GCM10011611_44460</name>
</gene>
<dbReference type="GO" id="GO:0016020">
    <property type="term" value="C:membrane"/>
    <property type="evidence" value="ECO:0007669"/>
    <property type="project" value="InterPro"/>
</dbReference>
<evidence type="ECO:0000256" key="1">
    <source>
        <dbReference type="ARBA" id="ARBA00010296"/>
    </source>
</evidence>
<dbReference type="RefSeq" id="WP_189049892.1">
    <property type="nucleotide sequence ID" value="NZ_BMJQ01000012.1"/>
</dbReference>
<evidence type="ECO:0000256" key="6">
    <source>
        <dbReference type="ARBA" id="ARBA00023288"/>
    </source>
</evidence>
<dbReference type="PROSITE" id="PS51257">
    <property type="entry name" value="PROKAR_LIPOPROTEIN"/>
    <property type="match status" value="1"/>
</dbReference>
<evidence type="ECO:0000313" key="9">
    <source>
        <dbReference type="Proteomes" id="UP000646365"/>
    </source>
</evidence>
<evidence type="ECO:0000256" key="7">
    <source>
        <dbReference type="SAM" id="SignalP"/>
    </source>
</evidence>
<keyword evidence="4" id="KW-0472">Membrane</keyword>
<reference evidence="8" key="2">
    <citation type="submission" date="2020-09" db="EMBL/GenBank/DDBJ databases">
        <authorList>
            <person name="Sun Q."/>
            <person name="Zhou Y."/>
        </authorList>
    </citation>
    <scope>NUCLEOTIDE SEQUENCE</scope>
    <source>
        <strain evidence="8">CGMCC 1.15725</strain>
    </source>
</reference>
<evidence type="ECO:0000256" key="4">
    <source>
        <dbReference type="ARBA" id="ARBA00023136"/>
    </source>
</evidence>
<keyword evidence="9" id="KW-1185">Reference proteome</keyword>
<keyword evidence="2" id="KW-1003">Cell membrane</keyword>
<keyword evidence="6" id="KW-0449">Lipoprotein</keyword>
<feature type="chain" id="PRO_5035220124" description="Entericidin A/B family lipoprotein" evidence="7">
    <location>
        <begin position="29"/>
        <end position="60"/>
    </location>
</feature>
<evidence type="ECO:0000256" key="3">
    <source>
        <dbReference type="ARBA" id="ARBA00022729"/>
    </source>
</evidence>
<evidence type="ECO:0000313" key="8">
    <source>
        <dbReference type="EMBL" id="GGF33345.1"/>
    </source>
</evidence>
<keyword evidence="5" id="KW-0564">Palmitate</keyword>
<comment type="caution">
    <text evidence="8">The sequence shown here is derived from an EMBL/GenBank/DDBJ whole genome shotgun (WGS) entry which is preliminary data.</text>
</comment>
<feature type="signal peptide" evidence="7">
    <location>
        <begin position="1"/>
        <end position="28"/>
    </location>
</feature>
<dbReference type="Proteomes" id="UP000646365">
    <property type="component" value="Unassembled WGS sequence"/>
</dbReference>
<evidence type="ECO:0000256" key="5">
    <source>
        <dbReference type="ARBA" id="ARBA00023139"/>
    </source>
</evidence>
<dbReference type="AlphaFoldDB" id="A0A8J2YYI7"/>